<dbReference type="AlphaFoldDB" id="A0A6A4SNH0"/>
<gene>
    <name evidence="2" type="ORF">F2P81_012525</name>
</gene>
<keyword evidence="1" id="KW-1133">Transmembrane helix</keyword>
<accession>A0A6A4SNH0</accession>
<keyword evidence="1" id="KW-0472">Membrane</keyword>
<feature type="transmembrane region" description="Helical" evidence="1">
    <location>
        <begin position="126"/>
        <end position="151"/>
    </location>
</feature>
<protein>
    <submittedName>
        <fullName evidence="2">Uncharacterized protein</fullName>
    </submittedName>
</protein>
<keyword evidence="1" id="KW-0812">Transmembrane</keyword>
<feature type="transmembrane region" description="Helical" evidence="1">
    <location>
        <begin position="57"/>
        <end position="79"/>
    </location>
</feature>
<proteinExistence type="predicted"/>
<comment type="caution">
    <text evidence="2">The sequence shown here is derived from an EMBL/GenBank/DDBJ whole genome shotgun (WGS) entry which is preliminary data.</text>
</comment>
<dbReference type="EMBL" id="VEVO01000011">
    <property type="protein sequence ID" value="KAF0034767.1"/>
    <property type="molecule type" value="Genomic_DNA"/>
</dbReference>
<evidence type="ECO:0000313" key="2">
    <source>
        <dbReference type="EMBL" id="KAF0034767.1"/>
    </source>
</evidence>
<reference evidence="2 3" key="1">
    <citation type="submission" date="2019-06" db="EMBL/GenBank/DDBJ databases">
        <title>Draft genomes of female and male turbot (Scophthalmus maximus).</title>
        <authorList>
            <person name="Xu H."/>
            <person name="Xu X.-W."/>
            <person name="Shao C."/>
            <person name="Chen S."/>
        </authorList>
    </citation>
    <scope>NUCLEOTIDE SEQUENCE [LARGE SCALE GENOMIC DNA]</scope>
    <source>
        <strain evidence="2">Ysfricsl-2016a</strain>
        <tissue evidence="2">Blood</tissue>
    </source>
</reference>
<organism evidence="2 3">
    <name type="scientific">Scophthalmus maximus</name>
    <name type="common">Turbot</name>
    <name type="synonym">Psetta maxima</name>
    <dbReference type="NCBI Taxonomy" id="52904"/>
    <lineage>
        <taxon>Eukaryota</taxon>
        <taxon>Metazoa</taxon>
        <taxon>Chordata</taxon>
        <taxon>Craniata</taxon>
        <taxon>Vertebrata</taxon>
        <taxon>Euteleostomi</taxon>
        <taxon>Actinopterygii</taxon>
        <taxon>Neopterygii</taxon>
        <taxon>Teleostei</taxon>
        <taxon>Neoteleostei</taxon>
        <taxon>Acanthomorphata</taxon>
        <taxon>Carangaria</taxon>
        <taxon>Pleuronectiformes</taxon>
        <taxon>Pleuronectoidei</taxon>
        <taxon>Scophthalmidae</taxon>
        <taxon>Scophthalmus</taxon>
    </lineage>
</organism>
<evidence type="ECO:0000256" key="1">
    <source>
        <dbReference type="SAM" id="Phobius"/>
    </source>
</evidence>
<name>A0A6A4SNH0_SCOMX</name>
<dbReference type="Proteomes" id="UP000438429">
    <property type="component" value="Unassembled WGS sequence"/>
</dbReference>
<feature type="transmembrane region" description="Helical" evidence="1">
    <location>
        <begin position="25"/>
        <end position="51"/>
    </location>
</feature>
<evidence type="ECO:0000313" key="3">
    <source>
        <dbReference type="Proteomes" id="UP000438429"/>
    </source>
</evidence>
<sequence>MIDADAYGPVAVDKKERYMTRSHRILALFDSSTFIVFTVILLDVILLDVILLDVDVILLDVILLDVILLDVILLDVILLDVILLDVILLDVILLDVILLDVILLDVILLDVILLDVILLDVILLDVILLDVILLDVSLASMSVLFPLCVFFHRNNTGLRLMLTKFHHKPASRSSQSRTPTDGWFACEVQKRIGQKQIMSSVRPAADGFLPVFHLRICKTPLNVERWTKATFWNGRILRGKATMLRINSGITVILDKH</sequence>
<feature type="transmembrane region" description="Helical" evidence="1">
    <location>
        <begin position="91"/>
        <end position="114"/>
    </location>
</feature>
<dbReference type="SUPFAM" id="SSF141571">
    <property type="entry name" value="Pentapeptide repeat-like"/>
    <property type="match status" value="1"/>
</dbReference>